<dbReference type="InterPro" id="IPR005467">
    <property type="entry name" value="His_kinase_dom"/>
</dbReference>
<dbReference type="SMART" id="SM00388">
    <property type="entry name" value="HisKA"/>
    <property type="match status" value="1"/>
</dbReference>
<feature type="domain" description="Histidine kinase" evidence="16">
    <location>
        <begin position="240"/>
        <end position="454"/>
    </location>
</feature>
<dbReference type="SUPFAM" id="SSF47384">
    <property type="entry name" value="Homodimeric domain of signal transducing histidine kinase"/>
    <property type="match status" value="1"/>
</dbReference>
<dbReference type="InterPro" id="IPR036097">
    <property type="entry name" value="HisK_dim/P_sf"/>
</dbReference>
<keyword evidence="8 15" id="KW-0812">Transmembrane</keyword>
<dbReference type="GO" id="GO:0000155">
    <property type="term" value="F:phosphorelay sensor kinase activity"/>
    <property type="evidence" value="ECO:0007669"/>
    <property type="project" value="InterPro"/>
</dbReference>
<evidence type="ECO:0000259" key="16">
    <source>
        <dbReference type="PROSITE" id="PS50109"/>
    </source>
</evidence>
<dbReference type="InterPro" id="IPR004358">
    <property type="entry name" value="Sig_transdc_His_kin-like_C"/>
</dbReference>
<dbReference type="InterPro" id="IPR050428">
    <property type="entry name" value="TCS_sensor_his_kinase"/>
</dbReference>
<dbReference type="InterPro" id="IPR006290">
    <property type="entry name" value="CztS_silS_copS"/>
</dbReference>
<dbReference type="EC" id="2.7.13.3" evidence="15"/>
<dbReference type="Pfam" id="PF00512">
    <property type="entry name" value="HisKA"/>
    <property type="match status" value="1"/>
</dbReference>
<protein>
    <recommendedName>
        <fullName evidence="15">Sensor protein</fullName>
        <ecNumber evidence="15">2.7.13.3</ecNumber>
    </recommendedName>
</protein>
<dbReference type="SMART" id="SM00304">
    <property type="entry name" value="HAMP"/>
    <property type="match status" value="1"/>
</dbReference>
<dbReference type="InterPro" id="IPR036890">
    <property type="entry name" value="HATPase_C_sf"/>
</dbReference>
<name>A0A261SUA0_9BORD</name>
<evidence type="ECO:0000256" key="12">
    <source>
        <dbReference type="ARBA" id="ARBA00022989"/>
    </source>
</evidence>
<evidence type="ECO:0000259" key="17">
    <source>
        <dbReference type="PROSITE" id="PS50885"/>
    </source>
</evidence>
<comment type="catalytic activity">
    <reaction evidence="1 15">
        <text>ATP + protein L-histidine = ADP + protein N-phospho-L-histidine.</text>
        <dbReference type="EC" id="2.7.13.3"/>
    </reaction>
</comment>
<keyword evidence="6" id="KW-0597">Phosphoprotein</keyword>
<keyword evidence="7 15" id="KW-0808">Transferase</keyword>
<gene>
    <name evidence="19" type="ORF">CAL27_05260</name>
    <name evidence="18" type="ORF">CEG14_02620</name>
</gene>
<evidence type="ECO:0000256" key="13">
    <source>
        <dbReference type="ARBA" id="ARBA00023012"/>
    </source>
</evidence>
<organism evidence="18 21">
    <name type="scientific">Bordetella genomosp. 1</name>
    <dbReference type="NCBI Taxonomy" id="1395607"/>
    <lineage>
        <taxon>Bacteria</taxon>
        <taxon>Pseudomonadati</taxon>
        <taxon>Pseudomonadota</taxon>
        <taxon>Betaproteobacteria</taxon>
        <taxon>Burkholderiales</taxon>
        <taxon>Alcaligenaceae</taxon>
        <taxon>Bordetella</taxon>
    </lineage>
</organism>
<comment type="subcellular location">
    <subcellularLocation>
        <location evidence="3 15">Cell inner membrane</location>
    </subcellularLocation>
    <subcellularLocation>
        <location evidence="2">Membrane</location>
        <topology evidence="2">Multi-pass membrane protein</topology>
    </subcellularLocation>
</comment>
<dbReference type="PROSITE" id="PS50885">
    <property type="entry name" value="HAMP"/>
    <property type="match status" value="1"/>
</dbReference>
<keyword evidence="11 15" id="KW-0067">ATP-binding</keyword>
<keyword evidence="4 15" id="KW-1003">Cell membrane</keyword>
<dbReference type="NCBIfam" id="TIGR01386">
    <property type="entry name" value="cztS_silS_copS"/>
    <property type="match status" value="1"/>
</dbReference>
<keyword evidence="13 15" id="KW-0902">Two-component regulatory system</keyword>
<evidence type="ECO:0000256" key="8">
    <source>
        <dbReference type="ARBA" id="ARBA00022692"/>
    </source>
</evidence>
<dbReference type="FunFam" id="1.10.287.130:FF:000001">
    <property type="entry name" value="Two-component sensor histidine kinase"/>
    <property type="match status" value="1"/>
</dbReference>
<keyword evidence="5 15" id="KW-0997">Cell inner membrane</keyword>
<evidence type="ECO:0000256" key="6">
    <source>
        <dbReference type="ARBA" id="ARBA00022553"/>
    </source>
</evidence>
<evidence type="ECO:0000256" key="7">
    <source>
        <dbReference type="ARBA" id="ARBA00022679"/>
    </source>
</evidence>
<evidence type="ECO:0000256" key="15">
    <source>
        <dbReference type="RuleBase" id="RU364088"/>
    </source>
</evidence>
<dbReference type="GO" id="GO:0005524">
    <property type="term" value="F:ATP binding"/>
    <property type="evidence" value="ECO:0007669"/>
    <property type="project" value="UniProtKB-KW"/>
</dbReference>
<evidence type="ECO:0000256" key="14">
    <source>
        <dbReference type="ARBA" id="ARBA00023136"/>
    </source>
</evidence>
<proteinExistence type="predicted"/>
<dbReference type="Proteomes" id="UP000216354">
    <property type="component" value="Unassembled WGS sequence"/>
</dbReference>
<evidence type="ECO:0000256" key="3">
    <source>
        <dbReference type="ARBA" id="ARBA00004533"/>
    </source>
</evidence>
<dbReference type="GO" id="GO:0005886">
    <property type="term" value="C:plasma membrane"/>
    <property type="evidence" value="ECO:0007669"/>
    <property type="project" value="UniProtKB-SubCell"/>
</dbReference>
<dbReference type="Proteomes" id="UP000217005">
    <property type="component" value="Unassembled WGS sequence"/>
</dbReference>
<comment type="function">
    <text evidence="15">Member of a two-component regulatory system.</text>
</comment>
<evidence type="ECO:0000313" key="20">
    <source>
        <dbReference type="Proteomes" id="UP000216354"/>
    </source>
</evidence>
<evidence type="ECO:0000313" key="19">
    <source>
        <dbReference type="EMBL" id="OZI68866.1"/>
    </source>
</evidence>
<dbReference type="SMART" id="SM00387">
    <property type="entry name" value="HATPase_c"/>
    <property type="match status" value="1"/>
</dbReference>
<feature type="domain" description="HAMP" evidence="17">
    <location>
        <begin position="179"/>
        <end position="232"/>
    </location>
</feature>
<dbReference type="PROSITE" id="PS50109">
    <property type="entry name" value="HIS_KIN"/>
    <property type="match status" value="1"/>
</dbReference>
<evidence type="ECO:0000256" key="1">
    <source>
        <dbReference type="ARBA" id="ARBA00000085"/>
    </source>
</evidence>
<keyword evidence="12 15" id="KW-1133">Transmembrane helix</keyword>
<dbReference type="Gene3D" id="1.10.287.130">
    <property type="match status" value="1"/>
</dbReference>
<dbReference type="EMBL" id="NEVL01000001">
    <property type="protein sequence ID" value="OZI40671.1"/>
    <property type="molecule type" value="Genomic_DNA"/>
</dbReference>
<dbReference type="InterPro" id="IPR003661">
    <property type="entry name" value="HisK_dim/P_dom"/>
</dbReference>
<dbReference type="SUPFAM" id="SSF55874">
    <property type="entry name" value="ATPase domain of HSP90 chaperone/DNA topoisomerase II/histidine kinase"/>
    <property type="match status" value="1"/>
</dbReference>
<dbReference type="AlphaFoldDB" id="A0A261SUA0"/>
<evidence type="ECO:0000256" key="4">
    <source>
        <dbReference type="ARBA" id="ARBA00022475"/>
    </source>
</evidence>
<keyword evidence="14 15" id="KW-0472">Membrane</keyword>
<dbReference type="Pfam" id="PF02518">
    <property type="entry name" value="HATPase_c"/>
    <property type="match status" value="1"/>
</dbReference>
<dbReference type="InterPro" id="IPR003594">
    <property type="entry name" value="HATPase_dom"/>
</dbReference>
<evidence type="ECO:0000256" key="10">
    <source>
        <dbReference type="ARBA" id="ARBA00022777"/>
    </source>
</evidence>
<reference evidence="18 21" key="2">
    <citation type="submission" date="2017-05" db="EMBL/GenBank/DDBJ databases">
        <title>Complete and WGS of Bordetella genogroups.</title>
        <authorList>
            <person name="Spilker T."/>
            <person name="LiPuma J."/>
        </authorList>
    </citation>
    <scope>NUCLEOTIDE SEQUENCE [LARGE SCALE GENOMIC DNA]</scope>
    <source>
        <strain evidence="18 21">AU17610</strain>
    </source>
</reference>
<comment type="caution">
    <text evidence="18">The sequence shown here is derived from an EMBL/GenBank/DDBJ whole genome shotgun (WGS) entry which is preliminary data.</text>
</comment>
<dbReference type="RefSeq" id="WP_094824786.1">
    <property type="nucleotide sequence ID" value="NZ_NEVL01000001.1"/>
</dbReference>
<dbReference type="Gene3D" id="3.30.565.10">
    <property type="entry name" value="Histidine kinase-like ATPase, C-terminal domain"/>
    <property type="match status" value="1"/>
</dbReference>
<evidence type="ECO:0000256" key="9">
    <source>
        <dbReference type="ARBA" id="ARBA00022741"/>
    </source>
</evidence>
<keyword evidence="10 15" id="KW-0418">Kinase</keyword>
<dbReference type="PANTHER" id="PTHR45436">
    <property type="entry name" value="SENSOR HISTIDINE KINASE YKOH"/>
    <property type="match status" value="1"/>
</dbReference>
<evidence type="ECO:0000256" key="5">
    <source>
        <dbReference type="ARBA" id="ARBA00022519"/>
    </source>
</evidence>
<sequence>MRPPRAPSMQARLILLLGAIALVLAAAAGVTLLWALDREVQRQEVTEARGKAELIVHLAGMAPGTHDLHSLDATLDSMRTGHGNLMIWISAGGESLYGGPLPRLSPLGEDRVQAETADGQTLRGVQVPLQADDPAGPRLTVAVSTRASGQFLVAYGSVVALICALWVGATVLLAAWAVRRTLAPMRRLSGIAAAIRPEHLDERLPVAGIDRELAGLVAAFNRTLERVQAAYQQMEGFNADVAHELRTPLATLINGTEVILASDRPAHELRETLASNLEELESLKSLVNDMLFLARADGGERAADLAPVRLDQEARRVAEFYEAALEDEGVHLRIEGAATVSANANLLRRALANLVANAMRATPRGGELVIACAPAPDGRVRLSVRNPGAPIPAADLPRIFDRFFRGSASHTPRGEGHGLGLAIVRAIARMHGGEVQARSDRGGTEIGLLLPGAPHITEK</sequence>
<reference evidence="19 20" key="1">
    <citation type="submission" date="2017-05" db="EMBL/GenBank/DDBJ databases">
        <title>Complete and WGS of Bordetella genogroups.</title>
        <authorList>
            <person name="Spilker T."/>
            <person name="Lipuma J."/>
        </authorList>
    </citation>
    <scope>NUCLEOTIDE SEQUENCE [LARGE SCALE GENOMIC DNA]</scope>
    <source>
        <strain evidence="19 20">AU9795</strain>
    </source>
</reference>
<dbReference type="PRINTS" id="PR00344">
    <property type="entry name" value="BCTRLSENSOR"/>
</dbReference>
<keyword evidence="20" id="KW-1185">Reference proteome</keyword>
<dbReference type="PANTHER" id="PTHR45436:SF15">
    <property type="entry name" value="SENSOR HISTIDINE KINASE CUSS"/>
    <property type="match status" value="1"/>
</dbReference>
<accession>A0A261SUA0</accession>
<evidence type="ECO:0000313" key="18">
    <source>
        <dbReference type="EMBL" id="OZI40671.1"/>
    </source>
</evidence>
<dbReference type="Pfam" id="PF00672">
    <property type="entry name" value="HAMP"/>
    <property type="match status" value="1"/>
</dbReference>
<dbReference type="EMBL" id="NEVR01000001">
    <property type="protein sequence ID" value="OZI68866.1"/>
    <property type="molecule type" value="Genomic_DNA"/>
</dbReference>
<feature type="transmembrane region" description="Helical" evidence="15">
    <location>
        <begin position="152"/>
        <end position="178"/>
    </location>
</feature>
<dbReference type="Gene3D" id="6.10.340.10">
    <property type="match status" value="1"/>
</dbReference>
<dbReference type="OrthoDB" id="9786919at2"/>
<evidence type="ECO:0000256" key="11">
    <source>
        <dbReference type="ARBA" id="ARBA00022840"/>
    </source>
</evidence>
<dbReference type="CDD" id="cd00075">
    <property type="entry name" value="HATPase"/>
    <property type="match status" value="1"/>
</dbReference>
<dbReference type="InterPro" id="IPR003660">
    <property type="entry name" value="HAMP_dom"/>
</dbReference>
<keyword evidence="9 15" id="KW-0547">Nucleotide-binding</keyword>
<evidence type="ECO:0000313" key="21">
    <source>
        <dbReference type="Proteomes" id="UP000217005"/>
    </source>
</evidence>
<dbReference type="CDD" id="cd00082">
    <property type="entry name" value="HisKA"/>
    <property type="match status" value="1"/>
</dbReference>
<evidence type="ECO:0000256" key="2">
    <source>
        <dbReference type="ARBA" id="ARBA00004141"/>
    </source>
</evidence>
<dbReference type="CDD" id="cd06225">
    <property type="entry name" value="HAMP"/>
    <property type="match status" value="1"/>
</dbReference>